<feature type="non-terminal residue" evidence="2">
    <location>
        <position position="210"/>
    </location>
</feature>
<evidence type="ECO:0000313" key="3">
    <source>
        <dbReference type="Proteomes" id="UP000649617"/>
    </source>
</evidence>
<gene>
    <name evidence="2" type="ORF">SPIL2461_LOCUS2469</name>
</gene>
<proteinExistence type="predicted"/>
<dbReference type="AlphaFoldDB" id="A0A812K1N2"/>
<keyword evidence="3" id="KW-1185">Reference proteome</keyword>
<evidence type="ECO:0000256" key="1">
    <source>
        <dbReference type="SAM" id="MobiDB-lite"/>
    </source>
</evidence>
<feature type="region of interest" description="Disordered" evidence="1">
    <location>
        <begin position="1"/>
        <end position="128"/>
    </location>
</feature>
<reference evidence="2" key="1">
    <citation type="submission" date="2021-02" db="EMBL/GenBank/DDBJ databases">
        <authorList>
            <person name="Dougan E. K."/>
            <person name="Rhodes N."/>
            <person name="Thang M."/>
            <person name="Chan C."/>
        </authorList>
    </citation>
    <scope>NUCLEOTIDE SEQUENCE</scope>
</reference>
<accession>A0A812K1N2</accession>
<sequence length="210" mass="22083">DKTFDDAPAEEVVCEATTSNGEPSHAAVSKDVSDHLEEEASDVTPALEDVGETMLTSARARPWSVERKLAQSESSSAGSAIAPEETGTSKFEPLRTVSEETSRGEVPGVFGSSEPSHAVHSSDKTTRHAAVATEVSDLDAEGQADSIPTKELMRGQQVLLSGSLSHSHGSGSGVPVVAQVNELDAGGMVHIRLSDQQLAWVNQKNVQPDQ</sequence>
<protein>
    <submittedName>
        <fullName evidence="2">Uncharacterized protein</fullName>
    </submittedName>
</protein>
<comment type="caution">
    <text evidence="2">The sequence shown here is derived from an EMBL/GenBank/DDBJ whole genome shotgun (WGS) entry which is preliminary data.</text>
</comment>
<dbReference type="Proteomes" id="UP000649617">
    <property type="component" value="Unassembled WGS sequence"/>
</dbReference>
<dbReference type="EMBL" id="CAJNIZ010002718">
    <property type="protein sequence ID" value="CAE7213809.1"/>
    <property type="molecule type" value="Genomic_DNA"/>
</dbReference>
<name>A0A812K1N2_SYMPI</name>
<evidence type="ECO:0000313" key="2">
    <source>
        <dbReference type="EMBL" id="CAE7213809.1"/>
    </source>
</evidence>
<feature type="non-terminal residue" evidence="2">
    <location>
        <position position="1"/>
    </location>
</feature>
<organism evidence="2 3">
    <name type="scientific">Symbiodinium pilosum</name>
    <name type="common">Dinoflagellate</name>
    <dbReference type="NCBI Taxonomy" id="2952"/>
    <lineage>
        <taxon>Eukaryota</taxon>
        <taxon>Sar</taxon>
        <taxon>Alveolata</taxon>
        <taxon>Dinophyceae</taxon>
        <taxon>Suessiales</taxon>
        <taxon>Symbiodiniaceae</taxon>
        <taxon>Symbiodinium</taxon>
    </lineage>
</organism>